<feature type="transmembrane region" description="Helical" evidence="1">
    <location>
        <begin position="109"/>
        <end position="133"/>
    </location>
</feature>
<feature type="transmembrane region" description="Helical" evidence="1">
    <location>
        <begin position="508"/>
        <end position="528"/>
    </location>
</feature>
<sequence length="588" mass="65640">MSELKDYDMDTDQRKMSYMPDESKSRPLLNKEQGSREDRIILTRKRSFVAWIRTVWALILHCMISVGAVVLLIFYVGDHHFSVDHHWPRLRLAGGDSLPLPFSLTQSDVVTILSIIVDVLNSLLAAWVGPLCWRIAVFLMEKDGLRLRDLTALVKCQLLTPGTHLRSFSTFFIGSLLFASWVASVSSFILTGSITWVPRDWPYLHANPGRVSFYEIEAGAQLVLPDDYLNETYRQQAFIERGIGLVGIGWGRDANDTGLKRVSNSVETLGNGSIIENVTLPYFATHSIQWITKESEVPDYIDLHEQDPLHAMFQSLQWSPSPPIVIHLGAAVLMQNLTSRTNWSSDPLDWLNITETRLLSFWLGTRHENLTRGLSADTYITTYTNGRQFAFAWVTFSAGVGKCARDSSPCIISSPFTIQNMTLIDPGPHPLTLQALSMAPVIGVSLVSQNSSVPSPWEPPDDYVKAVLARSYSGAWNILNDKIVDSSADSGYVPALPGLVARIDLRRVFAWLGIQLFVTFLSVIFLVFHLDKARFPLIGDASLTAFFLHTVEASKGNSEDPFQNGTLQIIQEGDRFKIKPATEVAGQI</sequence>
<reference evidence="2 3" key="1">
    <citation type="submission" date="2015-07" db="EMBL/GenBank/DDBJ databases">
        <authorList>
            <person name="Noorani M."/>
        </authorList>
    </citation>
    <scope>NUCLEOTIDE SEQUENCE [LARGE SCALE GENOMIC DNA]</scope>
    <source>
        <strain evidence="2">BBA 69670</strain>
    </source>
</reference>
<protein>
    <submittedName>
        <fullName evidence="2">Putative mannan synthase 5</fullName>
    </submittedName>
</protein>
<name>A0A0K6G377_9AGAM</name>
<dbReference type="Proteomes" id="UP000044841">
    <property type="component" value="Unassembled WGS sequence"/>
</dbReference>
<keyword evidence="1" id="KW-0812">Transmembrane</keyword>
<feature type="transmembrane region" description="Helical" evidence="1">
    <location>
        <begin position="54"/>
        <end position="77"/>
    </location>
</feature>
<evidence type="ECO:0000313" key="3">
    <source>
        <dbReference type="Proteomes" id="UP000044841"/>
    </source>
</evidence>
<proteinExistence type="predicted"/>
<keyword evidence="1" id="KW-1133">Transmembrane helix</keyword>
<gene>
    <name evidence="2" type="ORF">RSOLAG22IIIB_10321</name>
</gene>
<organism evidence="2 3">
    <name type="scientific">Rhizoctonia solani</name>
    <dbReference type="NCBI Taxonomy" id="456999"/>
    <lineage>
        <taxon>Eukaryota</taxon>
        <taxon>Fungi</taxon>
        <taxon>Dikarya</taxon>
        <taxon>Basidiomycota</taxon>
        <taxon>Agaricomycotina</taxon>
        <taxon>Agaricomycetes</taxon>
        <taxon>Cantharellales</taxon>
        <taxon>Ceratobasidiaceae</taxon>
        <taxon>Rhizoctonia</taxon>
    </lineage>
</organism>
<feature type="transmembrane region" description="Helical" evidence="1">
    <location>
        <begin position="171"/>
        <end position="197"/>
    </location>
</feature>
<dbReference type="AlphaFoldDB" id="A0A0K6G377"/>
<accession>A0A0K6G377</accession>
<keyword evidence="3" id="KW-1185">Reference proteome</keyword>
<dbReference type="EMBL" id="CYGV01001316">
    <property type="protein sequence ID" value="CUA72818.1"/>
    <property type="molecule type" value="Genomic_DNA"/>
</dbReference>
<evidence type="ECO:0000313" key="2">
    <source>
        <dbReference type="EMBL" id="CUA72818.1"/>
    </source>
</evidence>
<keyword evidence="1" id="KW-0472">Membrane</keyword>
<evidence type="ECO:0000256" key="1">
    <source>
        <dbReference type="SAM" id="Phobius"/>
    </source>
</evidence>